<reference evidence="1" key="1">
    <citation type="journal article" date="2015" name="Nature">
        <title>Complex archaea that bridge the gap between prokaryotes and eukaryotes.</title>
        <authorList>
            <person name="Spang A."/>
            <person name="Saw J.H."/>
            <person name="Jorgensen S.L."/>
            <person name="Zaremba-Niedzwiedzka K."/>
            <person name="Martijn J."/>
            <person name="Lind A.E."/>
            <person name="van Eijk R."/>
            <person name="Schleper C."/>
            <person name="Guy L."/>
            <person name="Ettema T.J."/>
        </authorList>
    </citation>
    <scope>NUCLEOTIDE SEQUENCE</scope>
</reference>
<comment type="caution">
    <text evidence="1">The sequence shown here is derived from an EMBL/GenBank/DDBJ whole genome shotgun (WGS) entry which is preliminary data.</text>
</comment>
<protein>
    <submittedName>
        <fullName evidence="1">Uncharacterized protein</fullName>
    </submittedName>
</protein>
<evidence type="ECO:0000313" key="1">
    <source>
        <dbReference type="EMBL" id="KKN74536.1"/>
    </source>
</evidence>
<gene>
    <name evidence="1" type="ORF">LCGC14_0389530</name>
</gene>
<organism evidence="1">
    <name type="scientific">marine sediment metagenome</name>
    <dbReference type="NCBI Taxonomy" id="412755"/>
    <lineage>
        <taxon>unclassified sequences</taxon>
        <taxon>metagenomes</taxon>
        <taxon>ecological metagenomes</taxon>
    </lineage>
</organism>
<name>A0A0F9VM16_9ZZZZ</name>
<accession>A0A0F9VM16</accession>
<sequence length="156" mass="18277">MELQSLENPESLKPRQLLWVQADILDTVWWGAVPLLLEGKKHWEEFMTLESIYHSIKSGDLQLWLMNDEDEFLLAMLTQLIRYPKILDLRLVWIGGTDLASGIELFFDYIELWGHRQGASRVTVSGRKGWIRRLLKSGYKLESYTVCKDISEIKEH</sequence>
<proteinExistence type="predicted"/>
<dbReference type="AlphaFoldDB" id="A0A0F9VM16"/>
<dbReference type="EMBL" id="LAZR01000324">
    <property type="protein sequence ID" value="KKN74536.1"/>
    <property type="molecule type" value="Genomic_DNA"/>
</dbReference>